<dbReference type="AlphaFoldDB" id="A0A7G3ZE90"/>
<evidence type="ECO:0000256" key="1">
    <source>
        <dbReference type="ARBA" id="ARBA00004496"/>
    </source>
</evidence>
<dbReference type="SUPFAM" id="SSF56784">
    <property type="entry name" value="HAD-like"/>
    <property type="match status" value="1"/>
</dbReference>
<dbReference type="GO" id="GO:0046872">
    <property type="term" value="F:metal ion binding"/>
    <property type="evidence" value="ECO:0007669"/>
    <property type="project" value="UniProtKB-KW"/>
</dbReference>
<evidence type="ECO:0000313" key="15">
    <source>
        <dbReference type="Proteomes" id="UP000515788"/>
    </source>
</evidence>
<evidence type="ECO:0000256" key="3">
    <source>
        <dbReference type="ARBA" id="ARBA00009736"/>
    </source>
</evidence>
<dbReference type="GeneID" id="59324945"/>
<dbReference type="NCBIfam" id="TIGR01484">
    <property type="entry name" value="HAD-SF-IIB"/>
    <property type="match status" value="1"/>
</dbReference>
<dbReference type="GO" id="GO:0009298">
    <property type="term" value="P:GDP-mannose biosynthetic process"/>
    <property type="evidence" value="ECO:0007669"/>
    <property type="project" value="UniProtKB-UniPathway"/>
</dbReference>
<keyword evidence="15" id="KW-1185">Reference proteome</keyword>
<dbReference type="Proteomes" id="UP000515788">
    <property type="component" value="Chromosome 2"/>
</dbReference>
<dbReference type="GO" id="GO:0006013">
    <property type="term" value="P:mannose metabolic process"/>
    <property type="evidence" value="ECO:0007669"/>
    <property type="project" value="TreeGrafter"/>
</dbReference>
<sequence>MVVAEFAYKERPDTLVLFDVDGTLTPARLTVSEEVRDILAQLRKKVCIGFVGGSDLSKQLEQLGPNVLNEFDYAFSENGLIAYRLGEELASQSFINWIGEEQYNKLAAFVLRYLGNIELPKRRGTFLEFRNGMINISPIGRNASTEERNEFEKFDKEHQVRAKFVEALKKEFPNLGLTYSIGGQISFDVFPTGWDKTYCLQHVEKDGFKEIHFFGDKTAAGGNDYEIYEDPRTIGHAVQSPDDTVRILKEIFQL</sequence>
<feature type="binding site" evidence="11">
    <location>
        <position position="130"/>
    </location>
    <ligand>
        <name>alpha-D-mannose 1-phosphate</name>
        <dbReference type="ChEBI" id="CHEBI:58409"/>
    </ligand>
</feature>
<dbReference type="InterPro" id="IPR006379">
    <property type="entry name" value="HAD-SF_hydro_IIB"/>
</dbReference>
<dbReference type="InterPro" id="IPR005002">
    <property type="entry name" value="PMM"/>
</dbReference>
<feature type="active site" description="Nucleophile" evidence="10">
    <location>
        <position position="19"/>
    </location>
</feature>
<feature type="binding site" evidence="11">
    <location>
        <position position="148"/>
    </location>
    <ligand>
        <name>alpha-D-mannose 1-phosphate</name>
        <dbReference type="ChEBI" id="CHEBI:58409"/>
    </ligand>
</feature>
<feature type="binding site" evidence="12">
    <location>
        <position position="216"/>
    </location>
    <ligand>
        <name>Mg(2+)</name>
        <dbReference type="ChEBI" id="CHEBI:18420"/>
        <label>1</label>
    </ligand>
</feature>
<dbReference type="GO" id="GO:0004615">
    <property type="term" value="F:phosphomannomutase activity"/>
    <property type="evidence" value="ECO:0007669"/>
    <property type="project" value="UniProtKB-EC"/>
</dbReference>
<proteinExistence type="inferred from homology"/>
<comment type="subcellular location">
    <subcellularLocation>
        <location evidence="1 13">Cytoplasm</location>
    </subcellularLocation>
</comment>
<dbReference type="GO" id="GO:0005829">
    <property type="term" value="C:cytosol"/>
    <property type="evidence" value="ECO:0007669"/>
    <property type="project" value="TreeGrafter"/>
</dbReference>
<dbReference type="Pfam" id="PF03332">
    <property type="entry name" value="PMM"/>
    <property type="match status" value="1"/>
</dbReference>
<dbReference type="GO" id="GO:0006487">
    <property type="term" value="P:protein N-linked glycosylation"/>
    <property type="evidence" value="ECO:0007669"/>
    <property type="project" value="TreeGrafter"/>
</dbReference>
<dbReference type="RefSeq" id="XP_037138501.1">
    <property type="nucleotide sequence ID" value="XM_037282606.1"/>
</dbReference>
<evidence type="ECO:0000256" key="4">
    <source>
        <dbReference type="ARBA" id="ARBA00011738"/>
    </source>
</evidence>
<keyword evidence="9 13" id="KW-0413">Isomerase</keyword>
<dbReference type="EMBL" id="CP059247">
    <property type="protein sequence ID" value="QLL31826.1"/>
    <property type="molecule type" value="Genomic_DNA"/>
</dbReference>
<feature type="binding site" evidence="12">
    <location>
        <position position="233"/>
    </location>
    <ligand>
        <name>Mg(2+)</name>
        <dbReference type="ChEBI" id="CHEBI:18420"/>
        <label>1</label>
    </ligand>
</feature>
<feature type="binding site" evidence="11">
    <location>
        <position position="28"/>
    </location>
    <ligand>
        <name>alpha-D-mannose 1-phosphate</name>
        <dbReference type="ChEBI" id="CHEBI:58409"/>
    </ligand>
</feature>
<evidence type="ECO:0000256" key="7">
    <source>
        <dbReference type="ARBA" id="ARBA00022723"/>
    </source>
</evidence>
<dbReference type="CDD" id="cd02585">
    <property type="entry name" value="HAD_PMM"/>
    <property type="match status" value="1"/>
</dbReference>
<accession>A0A7G3ZE90</accession>
<comment type="function">
    <text evidence="13">Involved in the synthesis of the GDP-mannose and dolichol-phosphate-mannose required for a number of critical mannosyl transfer reactions.</text>
</comment>
<protein>
    <recommendedName>
        <fullName evidence="5 13">Phosphomannomutase</fullName>
        <ecNumber evidence="5 13">5.4.2.8</ecNumber>
    </recommendedName>
</protein>
<evidence type="ECO:0000256" key="11">
    <source>
        <dbReference type="PIRSR" id="PIRSR605002-2"/>
    </source>
</evidence>
<dbReference type="UniPathway" id="UPA00126">
    <property type="reaction ID" value="UER00424"/>
</dbReference>
<gene>
    <name evidence="14" type="ORF">HG536_0B06940</name>
</gene>
<evidence type="ECO:0000256" key="13">
    <source>
        <dbReference type="RuleBase" id="RU361118"/>
    </source>
</evidence>
<dbReference type="InterPro" id="IPR043169">
    <property type="entry name" value="PMM_cap"/>
</dbReference>
<keyword evidence="7 12" id="KW-0479">Metal-binding</keyword>
<dbReference type="SFLD" id="SFLDS00003">
    <property type="entry name" value="Haloacid_Dehalogenase"/>
    <property type="match status" value="1"/>
</dbReference>
<organism evidence="14 15">
    <name type="scientific">Torulaspora globosa</name>
    <dbReference type="NCBI Taxonomy" id="48254"/>
    <lineage>
        <taxon>Eukaryota</taxon>
        <taxon>Fungi</taxon>
        <taxon>Dikarya</taxon>
        <taxon>Ascomycota</taxon>
        <taxon>Saccharomycotina</taxon>
        <taxon>Saccharomycetes</taxon>
        <taxon>Saccharomycetales</taxon>
        <taxon>Saccharomycetaceae</taxon>
        <taxon>Torulaspora</taxon>
    </lineage>
</organism>
<keyword evidence="8 12" id="KW-0460">Magnesium</keyword>
<feature type="binding site" evidence="11">
    <location>
        <position position="186"/>
    </location>
    <ligand>
        <name>alpha-D-mannose 1-phosphate</name>
        <dbReference type="ChEBI" id="CHEBI:58409"/>
    </ligand>
</feature>
<dbReference type="Gene3D" id="3.30.1240.20">
    <property type="match status" value="1"/>
</dbReference>
<dbReference type="PANTHER" id="PTHR10466:SF0">
    <property type="entry name" value="PHOSPHOMANNOMUTASE"/>
    <property type="match status" value="1"/>
</dbReference>
<evidence type="ECO:0000256" key="5">
    <source>
        <dbReference type="ARBA" id="ARBA00012730"/>
    </source>
</evidence>
<evidence type="ECO:0000256" key="6">
    <source>
        <dbReference type="ARBA" id="ARBA00022490"/>
    </source>
</evidence>
<feature type="binding site" evidence="11">
    <location>
        <position position="141"/>
    </location>
    <ligand>
        <name>alpha-D-mannose 1-phosphate</name>
        <dbReference type="ChEBI" id="CHEBI:58409"/>
    </ligand>
</feature>
<evidence type="ECO:0000256" key="10">
    <source>
        <dbReference type="PIRSR" id="PIRSR605002-1"/>
    </source>
</evidence>
<feature type="active site" description="Proton donor/acceptor" evidence="10">
    <location>
        <position position="21"/>
    </location>
</feature>
<evidence type="ECO:0000256" key="8">
    <source>
        <dbReference type="ARBA" id="ARBA00022842"/>
    </source>
</evidence>
<dbReference type="KEGG" id="tgb:HG536_0B06940"/>
<comment type="similarity">
    <text evidence="3 13">Belongs to the eukaryotic PMM family.</text>
</comment>
<dbReference type="OrthoDB" id="10264771at2759"/>
<evidence type="ECO:0000313" key="14">
    <source>
        <dbReference type="EMBL" id="QLL31826.1"/>
    </source>
</evidence>
<reference evidence="14 15" key="1">
    <citation type="submission" date="2020-06" db="EMBL/GenBank/DDBJ databases">
        <title>The yeast mating-type switching endonuclease HO is a domesticated member of an unorthodox homing genetic element family.</title>
        <authorList>
            <person name="Coughlan A.Y."/>
            <person name="Lombardi L."/>
            <person name="Braun-Galleani S."/>
            <person name="Martos A.R."/>
            <person name="Galeote V."/>
            <person name="Bigey F."/>
            <person name="Dequin S."/>
            <person name="Byrne K.P."/>
            <person name="Wolfe K.H."/>
        </authorList>
    </citation>
    <scope>NUCLEOTIDE SEQUENCE [LARGE SCALE GENOMIC DNA]</scope>
    <source>
        <strain evidence="14 15">CBS764</strain>
    </source>
</reference>
<dbReference type="SFLD" id="SFLDF00445">
    <property type="entry name" value="alpha-phosphomannomutase"/>
    <property type="match status" value="1"/>
</dbReference>
<dbReference type="PANTHER" id="PTHR10466">
    <property type="entry name" value="PHOSPHOMANNOMUTASE"/>
    <property type="match status" value="1"/>
</dbReference>
<dbReference type="SFLD" id="SFLDG01140">
    <property type="entry name" value="C2.B:_Phosphomannomutase_and_P"/>
    <property type="match status" value="1"/>
</dbReference>
<feature type="binding site" evidence="12">
    <location>
        <position position="228"/>
    </location>
    <ligand>
        <name>Mg(2+)</name>
        <dbReference type="ChEBI" id="CHEBI:18420"/>
        <label>1</label>
    </ligand>
</feature>
<feature type="binding site" evidence="12">
    <location>
        <position position="19"/>
    </location>
    <ligand>
        <name>Mg(2+)</name>
        <dbReference type="ChEBI" id="CHEBI:18420"/>
        <label>1</label>
    </ligand>
</feature>
<dbReference type="InterPro" id="IPR036412">
    <property type="entry name" value="HAD-like_sf"/>
</dbReference>
<comment type="catalytic activity">
    <reaction evidence="13">
        <text>alpha-D-mannose 1-phosphate = D-mannose 6-phosphate</text>
        <dbReference type="Rhea" id="RHEA:11140"/>
        <dbReference type="ChEBI" id="CHEBI:58409"/>
        <dbReference type="ChEBI" id="CHEBI:58735"/>
        <dbReference type="EC" id="5.4.2.8"/>
    </reaction>
</comment>
<comment type="cofactor">
    <cofactor evidence="12">
        <name>Mg(2+)</name>
        <dbReference type="ChEBI" id="CHEBI:18420"/>
    </cofactor>
</comment>
<dbReference type="SFLD" id="SFLDG01143">
    <property type="entry name" value="C2.B.3:_Phosphomannomutase_Lik"/>
    <property type="match status" value="1"/>
</dbReference>
<comment type="pathway">
    <text evidence="2 13">Nucleotide-sugar biosynthesis; GDP-alpha-D-mannose biosynthesis; alpha-D-mannose 1-phosphate from D-fructose 6-phosphate: step 2/2.</text>
</comment>
<feature type="binding site" evidence="12">
    <location>
        <position position="230"/>
    </location>
    <ligand>
        <name>Mg(2+)</name>
        <dbReference type="ChEBI" id="CHEBI:18420"/>
        <label>2</label>
    </ligand>
</feature>
<keyword evidence="6 13" id="KW-0963">Cytoplasm</keyword>
<dbReference type="EC" id="5.4.2.8" evidence="5 13"/>
<dbReference type="Gene3D" id="3.40.50.1000">
    <property type="entry name" value="HAD superfamily/HAD-like"/>
    <property type="match status" value="1"/>
</dbReference>
<dbReference type="FunFam" id="3.30.1240.20:FF:000001">
    <property type="entry name" value="Phosphomannomutase"/>
    <property type="match status" value="1"/>
</dbReference>
<feature type="binding site" evidence="11">
    <location>
        <position position="188"/>
    </location>
    <ligand>
        <name>alpha-D-mannose 1-phosphate</name>
        <dbReference type="ChEBI" id="CHEBI:58409"/>
    </ligand>
</feature>
<dbReference type="InterPro" id="IPR023214">
    <property type="entry name" value="HAD_sf"/>
</dbReference>
<comment type="subunit">
    <text evidence="4 13">Homodimer.</text>
</comment>
<name>A0A7G3ZE90_9SACH</name>
<evidence type="ECO:0000256" key="9">
    <source>
        <dbReference type="ARBA" id="ARBA00023235"/>
    </source>
</evidence>
<evidence type="ECO:0000256" key="2">
    <source>
        <dbReference type="ARBA" id="ARBA00004699"/>
    </source>
</evidence>
<feature type="binding site" evidence="12">
    <location>
        <position position="21"/>
    </location>
    <ligand>
        <name>Mg(2+)</name>
        <dbReference type="ChEBI" id="CHEBI:18420"/>
        <label>1</label>
    </ligand>
</feature>
<evidence type="ECO:0000256" key="12">
    <source>
        <dbReference type="PIRSR" id="PIRSR605002-3"/>
    </source>
</evidence>